<accession>A0ABW8F1G2</accession>
<dbReference type="GO" id="GO:0016787">
    <property type="term" value="F:hydrolase activity"/>
    <property type="evidence" value="ECO:0007669"/>
    <property type="project" value="UniProtKB-KW"/>
</dbReference>
<dbReference type="Gene3D" id="3.40.50.1820">
    <property type="entry name" value="alpha/beta hydrolase"/>
    <property type="match status" value="1"/>
</dbReference>
<dbReference type="EMBL" id="JBIUZV010000008">
    <property type="protein sequence ID" value="MFJ3047106.1"/>
    <property type="molecule type" value="Genomic_DNA"/>
</dbReference>
<keyword evidence="1 5" id="KW-0378">Hydrolase</keyword>
<proteinExistence type="predicted"/>
<evidence type="ECO:0000256" key="1">
    <source>
        <dbReference type="ARBA" id="ARBA00022801"/>
    </source>
</evidence>
<protein>
    <submittedName>
        <fullName evidence="5">Dienelactone hydrolase family protein</fullName>
        <ecNumber evidence="5">3.1.-.-</ecNumber>
    </submittedName>
</protein>
<dbReference type="InterPro" id="IPR029058">
    <property type="entry name" value="AB_hydrolase_fold"/>
</dbReference>
<dbReference type="Pfam" id="PF01738">
    <property type="entry name" value="DLH"/>
    <property type="match status" value="1"/>
</dbReference>
<name>A0ABW8F1G2_9BURK</name>
<evidence type="ECO:0000256" key="2">
    <source>
        <dbReference type="SAM" id="MobiDB-lite"/>
    </source>
</evidence>
<sequence length="299" mass="31572">MSASAALVLGLALLPATPSHAAEAALPQTVYFPSADGRTELAGYLFEPAGPGPHPAIVMLHGRSGPYSTNVNAQCTLVGRGIASSCDAGALTLRHRAWARYWSGRGYLALHVDSFGPRGVAHGFGRHTHGAPERAAVNELDARPLDAEGALAYLAARADVAPARIMLQGWSNGASTVLNVMHRQALRHGDGKPAFAAALAFYPGCGPRALLSQAPHIDRPMQVLLGADDEEVSAANCERVLAHARIAADTPPPLVTTYPGATHDFDDPGRKRQSLDANRAARQDALERLGPWMDQVPSR</sequence>
<evidence type="ECO:0000313" key="5">
    <source>
        <dbReference type="EMBL" id="MFJ3047106.1"/>
    </source>
</evidence>
<keyword evidence="3" id="KW-0732">Signal</keyword>
<comment type="caution">
    <text evidence="5">The sequence shown here is derived from an EMBL/GenBank/DDBJ whole genome shotgun (WGS) entry which is preliminary data.</text>
</comment>
<dbReference type="SUPFAM" id="SSF53474">
    <property type="entry name" value="alpha/beta-Hydrolases"/>
    <property type="match status" value="1"/>
</dbReference>
<dbReference type="InterPro" id="IPR050261">
    <property type="entry name" value="FrsA_esterase"/>
</dbReference>
<dbReference type="InterPro" id="IPR002925">
    <property type="entry name" value="Dienelactn_hydro"/>
</dbReference>
<keyword evidence="6" id="KW-1185">Reference proteome</keyword>
<evidence type="ECO:0000313" key="6">
    <source>
        <dbReference type="Proteomes" id="UP001617427"/>
    </source>
</evidence>
<gene>
    <name evidence="5" type="ORF">ACIPEN_14855</name>
</gene>
<feature type="region of interest" description="Disordered" evidence="2">
    <location>
        <begin position="252"/>
        <end position="280"/>
    </location>
</feature>
<feature type="domain" description="Dienelactone hydrolase" evidence="4">
    <location>
        <begin position="146"/>
        <end position="295"/>
    </location>
</feature>
<feature type="signal peptide" evidence="3">
    <location>
        <begin position="1"/>
        <end position="21"/>
    </location>
</feature>
<evidence type="ECO:0000256" key="3">
    <source>
        <dbReference type="SAM" id="SignalP"/>
    </source>
</evidence>
<feature type="chain" id="PRO_5046127574" evidence="3">
    <location>
        <begin position="22"/>
        <end position="299"/>
    </location>
</feature>
<reference evidence="5 6" key="1">
    <citation type="submission" date="2024-10" db="EMBL/GenBank/DDBJ databases">
        <title>The Natural Products Discovery Center: Release of the First 8490 Sequenced Strains for Exploring Actinobacteria Biosynthetic Diversity.</title>
        <authorList>
            <person name="Kalkreuter E."/>
            <person name="Kautsar S.A."/>
            <person name="Yang D."/>
            <person name="Bader C.D."/>
            <person name="Teijaro C.N."/>
            <person name="Fluegel L."/>
            <person name="Davis C.M."/>
            <person name="Simpson J.R."/>
            <person name="Lauterbach L."/>
            <person name="Steele A.D."/>
            <person name="Gui C."/>
            <person name="Meng S."/>
            <person name="Li G."/>
            <person name="Viehrig K."/>
            <person name="Ye F."/>
            <person name="Su P."/>
            <person name="Kiefer A.F."/>
            <person name="Nichols A."/>
            <person name="Cepeda A.J."/>
            <person name="Yan W."/>
            <person name="Fan B."/>
            <person name="Jiang Y."/>
            <person name="Adhikari A."/>
            <person name="Zheng C.-J."/>
            <person name="Schuster L."/>
            <person name="Cowan T.M."/>
            <person name="Smanski M.J."/>
            <person name="Chevrette M.G."/>
            <person name="De Carvalho L.P.S."/>
            <person name="Shen B."/>
        </authorList>
    </citation>
    <scope>NUCLEOTIDE SEQUENCE [LARGE SCALE GENOMIC DNA]</scope>
    <source>
        <strain evidence="5 6">NPDC087045</strain>
    </source>
</reference>
<dbReference type="PANTHER" id="PTHR22946:SF9">
    <property type="entry name" value="POLYKETIDE TRANSFERASE AF380"/>
    <property type="match status" value="1"/>
</dbReference>
<evidence type="ECO:0000259" key="4">
    <source>
        <dbReference type="Pfam" id="PF01738"/>
    </source>
</evidence>
<feature type="compositionally biased region" description="Basic and acidic residues" evidence="2">
    <location>
        <begin position="263"/>
        <end position="280"/>
    </location>
</feature>
<dbReference type="RefSeq" id="WP_402701576.1">
    <property type="nucleotide sequence ID" value="NZ_JBIUZV010000008.1"/>
</dbReference>
<dbReference type="PANTHER" id="PTHR22946">
    <property type="entry name" value="DIENELACTONE HYDROLASE DOMAIN-CONTAINING PROTEIN-RELATED"/>
    <property type="match status" value="1"/>
</dbReference>
<dbReference type="Proteomes" id="UP001617427">
    <property type="component" value="Unassembled WGS sequence"/>
</dbReference>
<dbReference type="EC" id="3.1.-.-" evidence="5"/>
<organism evidence="5 6">
    <name type="scientific">Herbaspirillum chlorophenolicum</name>
    <dbReference type="NCBI Taxonomy" id="211589"/>
    <lineage>
        <taxon>Bacteria</taxon>
        <taxon>Pseudomonadati</taxon>
        <taxon>Pseudomonadota</taxon>
        <taxon>Betaproteobacteria</taxon>
        <taxon>Burkholderiales</taxon>
        <taxon>Oxalobacteraceae</taxon>
        <taxon>Herbaspirillum</taxon>
    </lineage>
</organism>